<dbReference type="PANTHER" id="PTHR46248">
    <property type="entry name" value="EXPRESSED PROTEIN"/>
    <property type="match status" value="1"/>
</dbReference>
<protein>
    <recommendedName>
        <fullName evidence="6">DUF547 domain-containing protein</fullName>
    </recommendedName>
</protein>
<reference evidence="4" key="1">
    <citation type="submission" date="2020-08" db="EMBL/GenBank/DDBJ databases">
        <title>Plant Genome Project.</title>
        <authorList>
            <person name="Zhang R.-G."/>
        </authorList>
    </citation>
    <scope>NUCLEOTIDE SEQUENCE</scope>
    <source>
        <strain evidence="4">WSP0</strain>
        <tissue evidence="4">Leaf</tissue>
    </source>
</reference>
<feature type="coiled-coil region" evidence="1">
    <location>
        <begin position="64"/>
        <end position="91"/>
    </location>
</feature>
<evidence type="ECO:0000313" key="5">
    <source>
        <dbReference type="Proteomes" id="UP000823749"/>
    </source>
</evidence>
<sequence length="449" mass="50841">MKFEDFLMQTSDSEKQRRVDLEEEVEKLQEDLDEELKLSKILQCALQGPVQSCPCLSKLLPSQVQVLLAELAMVEEEIIWLERKVDKLKLKEIAETSTRTRRSRNHECSDVIKNGMEKPNELSEELMNCLIGIFFKLNQASPGSKGSAIASRHHISCINSKGFMSRTSFNCKAPEFSFDKTSNIDPYGILPDFDGLIRDVGPYKNFFQITRSSLNISQISECIKAMGKLRVLMQKLCNVDPTSLTHKQKLAFWINIYNACIMHAFLQHGLPSTQEKLLALMNKAATNVGGIVLNALAIEHFILRHPSDSKQGLIDENEMLLRHAYGLGYPEPNVTFALCRGSWSSPALRVYTPDDVVNELGKAKVEYLEAAVGITSKKKILVPKLLQWHMKDFADDLESLLEWIYSQLPPSGSLKRLIMECLIGETKSPLAKMVEIQPYDSEFRYLLPL</sequence>
<organism evidence="4 5">
    <name type="scientific">Rhododendron griersonianum</name>
    <dbReference type="NCBI Taxonomy" id="479676"/>
    <lineage>
        <taxon>Eukaryota</taxon>
        <taxon>Viridiplantae</taxon>
        <taxon>Streptophyta</taxon>
        <taxon>Embryophyta</taxon>
        <taxon>Tracheophyta</taxon>
        <taxon>Spermatophyta</taxon>
        <taxon>Magnoliopsida</taxon>
        <taxon>eudicotyledons</taxon>
        <taxon>Gunneridae</taxon>
        <taxon>Pentapetalae</taxon>
        <taxon>asterids</taxon>
        <taxon>Ericales</taxon>
        <taxon>Ericaceae</taxon>
        <taxon>Ericoideae</taxon>
        <taxon>Rhodoreae</taxon>
        <taxon>Rhododendron</taxon>
    </lineage>
</organism>
<feature type="coiled-coil region" evidence="1">
    <location>
        <begin position="11"/>
        <end position="38"/>
    </location>
</feature>
<dbReference type="Proteomes" id="UP000823749">
    <property type="component" value="Chromosome 3"/>
</dbReference>
<evidence type="ECO:0000259" key="2">
    <source>
        <dbReference type="Pfam" id="PF04784"/>
    </source>
</evidence>
<name>A0AAV6L034_9ERIC</name>
<evidence type="ECO:0000313" key="4">
    <source>
        <dbReference type="EMBL" id="KAG5557649.1"/>
    </source>
</evidence>
<dbReference type="InterPro" id="IPR006869">
    <property type="entry name" value="DUF547"/>
</dbReference>
<gene>
    <name evidence="4" type="ORF">RHGRI_007784</name>
</gene>
<keyword evidence="1" id="KW-0175">Coiled coil</keyword>
<dbReference type="Pfam" id="PF14389">
    <property type="entry name" value="Lzipper-MIP1"/>
    <property type="match status" value="1"/>
</dbReference>
<dbReference type="AlphaFoldDB" id="A0AAV6L034"/>
<evidence type="ECO:0008006" key="6">
    <source>
        <dbReference type="Google" id="ProtNLM"/>
    </source>
</evidence>
<feature type="domain" description="Ternary complex factor MIP1 leucine-zipper" evidence="3">
    <location>
        <begin position="14"/>
        <end position="91"/>
    </location>
</feature>
<dbReference type="EMBL" id="JACTNZ010000003">
    <property type="protein sequence ID" value="KAG5557649.1"/>
    <property type="molecule type" value="Genomic_DNA"/>
</dbReference>
<proteinExistence type="predicted"/>
<evidence type="ECO:0000259" key="3">
    <source>
        <dbReference type="Pfam" id="PF14389"/>
    </source>
</evidence>
<evidence type="ECO:0000256" key="1">
    <source>
        <dbReference type="SAM" id="Coils"/>
    </source>
</evidence>
<keyword evidence="5" id="KW-1185">Reference proteome</keyword>
<dbReference type="PANTHER" id="PTHR46248:SF4">
    <property type="entry name" value="OS01G0147800 PROTEIN"/>
    <property type="match status" value="1"/>
</dbReference>
<feature type="domain" description="DUF547" evidence="2">
    <location>
        <begin position="242"/>
        <end position="368"/>
    </location>
</feature>
<dbReference type="Pfam" id="PF04784">
    <property type="entry name" value="DUF547"/>
    <property type="match status" value="1"/>
</dbReference>
<accession>A0AAV6L034</accession>
<comment type="caution">
    <text evidence="4">The sequence shown here is derived from an EMBL/GenBank/DDBJ whole genome shotgun (WGS) entry which is preliminary data.</text>
</comment>
<dbReference type="InterPro" id="IPR025757">
    <property type="entry name" value="MIP1_Leuzipper"/>
</dbReference>